<dbReference type="EMBL" id="AUSU01000009">
    <property type="protein sequence ID" value="EPS74700.1"/>
    <property type="molecule type" value="Genomic_DNA"/>
</dbReference>
<accession>S8D5J7</accession>
<keyword evidence="2" id="KW-1185">Reference proteome</keyword>
<comment type="caution">
    <text evidence="1">The sequence shown here is derived from an EMBL/GenBank/DDBJ whole genome shotgun (WGS) entry which is preliminary data.</text>
</comment>
<sequence length="107" mass="12134">MAIIGNKKDIIIRHFRASSVEDHSRWFLDCCRGLDNKPVLSSSLLKSYKNPHRSERFYLLRNRFERVKPSDSLHYFNGPYIPGISIIEASAASAPANYLKVSPGLSP</sequence>
<gene>
    <name evidence="1" type="ORF">M569_00075</name>
</gene>
<dbReference type="AlphaFoldDB" id="S8D5J7"/>
<name>S8D5J7_9LAMI</name>
<reference evidence="1 2" key="1">
    <citation type="journal article" date="2013" name="BMC Genomics">
        <title>The miniature genome of a carnivorous plant Genlisea aurea contains a low number of genes and short non-coding sequences.</title>
        <authorList>
            <person name="Leushkin E.V."/>
            <person name="Sutormin R.A."/>
            <person name="Nabieva E.R."/>
            <person name="Penin A.A."/>
            <person name="Kondrashov A.S."/>
            <person name="Logacheva M.D."/>
        </authorList>
    </citation>
    <scope>NUCLEOTIDE SEQUENCE [LARGE SCALE GENOMIC DNA]</scope>
</reference>
<protein>
    <submittedName>
        <fullName evidence="1">Uncharacterized protein</fullName>
    </submittedName>
</protein>
<evidence type="ECO:0000313" key="1">
    <source>
        <dbReference type="EMBL" id="EPS74700.1"/>
    </source>
</evidence>
<evidence type="ECO:0000313" key="2">
    <source>
        <dbReference type="Proteomes" id="UP000015453"/>
    </source>
</evidence>
<organism evidence="1 2">
    <name type="scientific">Genlisea aurea</name>
    <dbReference type="NCBI Taxonomy" id="192259"/>
    <lineage>
        <taxon>Eukaryota</taxon>
        <taxon>Viridiplantae</taxon>
        <taxon>Streptophyta</taxon>
        <taxon>Embryophyta</taxon>
        <taxon>Tracheophyta</taxon>
        <taxon>Spermatophyta</taxon>
        <taxon>Magnoliopsida</taxon>
        <taxon>eudicotyledons</taxon>
        <taxon>Gunneridae</taxon>
        <taxon>Pentapetalae</taxon>
        <taxon>asterids</taxon>
        <taxon>lamiids</taxon>
        <taxon>Lamiales</taxon>
        <taxon>Lentibulariaceae</taxon>
        <taxon>Genlisea</taxon>
    </lineage>
</organism>
<proteinExistence type="predicted"/>
<dbReference type="Proteomes" id="UP000015453">
    <property type="component" value="Unassembled WGS sequence"/>
</dbReference>